<proteinExistence type="predicted"/>
<dbReference type="InterPro" id="IPR050807">
    <property type="entry name" value="TransReg_Diox_bact_type"/>
</dbReference>
<feature type="domain" description="HTH cro/C1-type" evidence="4">
    <location>
        <begin position="13"/>
        <end position="67"/>
    </location>
</feature>
<dbReference type="PANTHER" id="PTHR46797:SF23">
    <property type="entry name" value="HTH-TYPE TRANSCRIPTIONAL REGULATOR SUTR"/>
    <property type="match status" value="1"/>
</dbReference>
<gene>
    <name evidence="5" type="ORF">UR19_C0002G0119</name>
</gene>
<dbReference type="Proteomes" id="UP000034934">
    <property type="component" value="Unassembled WGS sequence"/>
</dbReference>
<dbReference type="AlphaFoldDB" id="A0A0F9YGT8"/>
<sequence>MKKGISRKLGENIKRIRMEKGMTQGDIFRALKLDRGYVSSLESGKRNPTLAMIEKIAGALGVASDELLK</sequence>
<reference evidence="5 6" key="1">
    <citation type="journal article" date="2015" name="Nature">
        <title>rRNA introns, odd ribosomes, and small enigmatic genomes across a large radiation of phyla.</title>
        <authorList>
            <person name="Brown C.T."/>
            <person name="Hug L.A."/>
            <person name="Thomas B.C."/>
            <person name="Sharon I."/>
            <person name="Castelle C.J."/>
            <person name="Singh A."/>
            <person name="Wilkins M.J."/>
            <person name="Williams K.H."/>
            <person name="Banfield J.F."/>
        </authorList>
    </citation>
    <scope>NUCLEOTIDE SEQUENCE [LARGE SCALE GENOMIC DNA]</scope>
</reference>
<protein>
    <submittedName>
        <fullName evidence="5">Transcriptional regulator, XRE family</fullName>
    </submittedName>
</protein>
<dbReference type="InterPro" id="IPR010982">
    <property type="entry name" value="Lambda_DNA-bd_dom_sf"/>
</dbReference>
<dbReference type="CDD" id="cd00093">
    <property type="entry name" value="HTH_XRE"/>
    <property type="match status" value="1"/>
</dbReference>
<dbReference type="EMBL" id="LBOG01000002">
    <property type="protein sequence ID" value="KKP30598.1"/>
    <property type="molecule type" value="Genomic_DNA"/>
</dbReference>
<dbReference type="SMART" id="SM00530">
    <property type="entry name" value="HTH_XRE"/>
    <property type="match status" value="1"/>
</dbReference>
<comment type="caution">
    <text evidence="5">The sequence shown here is derived from an EMBL/GenBank/DDBJ whole genome shotgun (WGS) entry which is preliminary data.</text>
</comment>
<dbReference type="PROSITE" id="PS50943">
    <property type="entry name" value="HTH_CROC1"/>
    <property type="match status" value="1"/>
</dbReference>
<organism evidence="5 6">
    <name type="scientific">Candidatus Nomurabacteria bacterium GW2011_GWF1_31_48</name>
    <dbReference type="NCBI Taxonomy" id="1618767"/>
    <lineage>
        <taxon>Bacteria</taxon>
        <taxon>Candidatus Nomuraibacteriota</taxon>
    </lineage>
</organism>
<dbReference type="Pfam" id="PF01381">
    <property type="entry name" value="HTH_3"/>
    <property type="match status" value="1"/>
</dbReference>
<dbReference type="GO" id="GO:0005829">
    <property type="term" value="C:cytosol"/>
    <property type="evidence" value="ECO:0007669"/>
    <property type="project" value="TreeGrafter"/>
</dbReference>
<name>A0A0F9YGT8_9BACT</name>
<evidence type="ECO:0000259" key="4">
    <source>
        <dbReference type="PROSITE" id="PS50943"/>
    </source>
</evidence>
<dbReference type="InterPro" id="IPR001387">
    <property type="entry name" value="Cro/C1-type_HTH"/>
</dbReference>
<evidence type="ECO:0000313" key="5">
    <source>
        <dbReference type="EMBL" id="KKP30598.1"/>
    </source>
</evidence>
<dbReference type="Gene3D" id="1.10.260.40">
    <property type="entry name" value="lambda repressor-like DNA-binding domains"/>
    <property type="match status" value="1"/>
</dbReference>
<evidence type="ECO:0000313" key="6">
    <source>
        <dbReference type="Proteomes" id="UP000034934"/>
    </source>
</evidence>
<dbReference type="PANTHER" id="PTHR46797">
    <property type="entry name" value="HTH-TYPE TRANSCRIPTIONAL REGULATOR"/>
    <property type="match status" value="1"/>
</dbReference>
<evidence type="ECO:0000256" key="3">
    <source>
        <dbReference type="ARBA" id="ARBA00023163"/>
    </source>
</evidence>
<evidence type="ECO:0000256" key="2">
    <source>
        <dbReference type="ARBA" id="ARBA00023125"/>
    </source>
</evidence>
<keyword evidence="2" id="KW-0238">DNA-binding</keyword>
<dbReference type="SUPFAM" id="SSF47413">
    <property type="entry name" value="lambda repressor-like DNA-binding domains"/>
    <property type="match status" value="1"/>
</dbReference>
<dbReference type="GO" id="GO:0003677">
    <property type="term" value="F:DNA binding"/>
    <property type="evidence" value="ECO:0007669"/>
    <property type="project" value="UniProtKB-KW"/>
</dbReference>
<accession>A0A0F9YGT8</accession>
<keyword evidence="3" id="KW-0804">Transcription</keyword>
<keyword evidence="1" id="KW-0805">Transcription regulation</keyword>
<evidence type="ECO:0000256" key="1">
    <source>
        <dbReference type="ARBA" id="ARBA00023015"/>
    </source>
</evidence>
<dbReference type="GO" id="GO:0003700">
    <property type="term" value="F:DNA-binding transcription factor activity"/>
    <property type="evidence" value="ECO:0007669"/>
    <property type="project" value="TreeGrafter"/>
</dbReference>